<reference evidence="2" key="1">
    <citation type="submission" date="2023-03" db="EMBL/GenBank/DDBJ databases">
        <title>Massive genome expansion in bonnet fungi (Mycena s.s.) driven by repeated elements and novel gene families across ecological guilds.</title>
        <authorList>
            <consortium name="Lawrence Berkeley National Laboratory"/>
            <person name="Harder C.B."/>
            <person name="Miyauchi S."/>
            <person name="Viragh M."/>
            <person name="Kuo A."/>
            <person name="Thoen E."/>
            <person name="Andreopoulos B."/>
            <person name="Lu D."/>
            <person name="Skrede I."/>
            <person name="Drula E."/>
            <person name="Henrissat B."/>
            <person name="Morin E."/>
            <person name="Kohler A."/>
            <person name="Barry K."/>
            <person name="LaButti K."/>
            <person name="Morin E."/>
            <person name="Salamov A."/>
            <person name="Lipzen A."/>
            <person name="Mereny Z."/>
            <person name="Hegedus B."/>
            <person name="Baldrian P."/>
            <person name="Stursova M."/>
            <person name="Weitz H."/>
            <person name="Taylor A."/>
            <person name="Grigoriev I.V."/>
            <person name="Nagy L.G."/>
            <person name="Martin F."/>
            <person name="Kauserud H."/>
        </authorList>
    </citation>
    <scope>NUCLEOTIDE SEQUENCE</scope>
    <source>
        <strain evidence="2">CBHHK182m</strain>
    </source>
</reference>
<dbReference type="Proteomes" id="UP001215598">
    <property type="component" value="Unassembled WGS sequence"/>
</dbReference>
<evidence type="ECO:0000313" key="3">
    <source>
        <dbReference type="Proteomes" id="UP001215598"/>
    </source>
</evidence>
<dbReference type="AlphaFoldDB" id="A0AAD7IJZ4"/>
<name>A0AAD7IJZ4_9AGAR</name>
<protein>
    <submittedName>
        <fullName evidence="2">Uncharacterized protein</fullName>
    </submittedName>
</protein>
<feature type="compositionally biased region" description="Basic residues" evidence="1">
    <location>
        <begin position="170"/>
        <end position="181"/>
    </location>
</feature>
<sequence length="324" mass="34800">MCTDALEGTRACGAVCVPLLHATTSAFSVPFYLRSLHAPLQTKPPSYDPPSPATPAPASTPLTYHNTLLLPFSSQSTALPHPTYPPSPATHAGASLAHHAGFGLPRALIHLGVHRAAVTVPTGARGDDTVDHLAEFTTHRRTLRAWYSAPPAPFRVCVVPVLVPALSATHRTRPRHPHPHPHPAPDSPLLPQLIHPHPFPRPMTPSSPKTTSKRVAFSTRCILLAQPEAGNTVHRQHNHMHTQATPGINTDLAKDLENPITWIPPLDGGVDDEGDVVDKAFQELSKTIEDEAPAVPTPGSITGGELVDFTELDCVDRREAVDKP</sequence>
<organism evidence="2 3">
    <name type="scientific">Mycena metata</name>
    <dbReference type="NCBI Taxonomy" id="1033252"/>
    <lineage>
        <taxon>Eukaryota</taxon>
        <taxon>Fungi</taxon>
        <taxon>Dikarya</taxon>
        <taxon>Basidiomycota</taxon>
        <taxon>Agaricomycotina</taxon>
        <taxon>Agaricomycetes</taxon>
        <taxon>Agaricomycetidae</taxon>
        <taxon>Agaricales</taxon>
        <taxon>Marasmiineae</taxon>
        <taxon>Mycenaceae</taxon>
        <taxon>Mycena</taxon>
    </lineage>
</organism>
<comment type="caution">
    <text evidence="2">The sequence shown here is derived from an EMBL/GenBank/DDBJ whole genome shotgun (WGS) entry which is preliminary data.</text>
</comment>
<gene>
    <name evidence="2" type="ORF">B0H16DRAFT_1727108</name>
</gene>
<proteinExistence type="predicted"/>
<evidence type="ECO:0000256" key="1">
    <source>
        <dbReference type="SAM" id="MobiDB-lite"/>
    </source>
</evidence>
<accession>A0AAD7IJZ4</accession>
<evidence type="ECO:0000313" key="2">
    <source>
        <dbReference type="EMBL" id="KAJ7744904.1"/>
    </source>
</evidence>
<keyword evidence="3" id="KW-1185">Reference proteome</keyword>
<dbReference type="EMBL" id="JARKIB010000085">
    <property type="protein sequence ID" value="KAJ7744904.1"/>
    <property type="molecule type" value="Genomic_DNA"/>
</dbReference>
<feature type="region of interest" description="Disordered" evidence="1">
    <location>
        <begin position="170"/>
        <end position="189"/>
    </location>
</feature>